<accession>A0A8C9QG52</accession>
<keyword evidence="2" id="KW-1185">Reference proteome</keyword>
<name>A0A8C9QG52_SPEDA</name>
<dbReference type="Ensembl" id="ENSSDAT00000027965.1">
    <property type="protein sequence ID" value="ENSSDAP00000024448.1"/>
    <property type="gene ID" value="ENSSDAG00000022264.1"/>
</dbReference>
<proteinExistence type="predicted"/>
<reference evidence="1" key="2">
    <citation type="submission" date="2025-09" db="UniProtKB">
        <authorList>
            <consortium name="Ensembl"/>
        </authorList>
    </citation>
    <scope>IDENTIFICATION</scope>
</reference>
<dbReference type="Proteomes" id="UP000694422">
    <property type="component" value="Unplaced"/>
</dbReference>
<evidence type="ECO:0000313" key="2">
    <source>
        <dbReference type="Proteomes" id="UP000694422"/>
    </source>
</evidence>
<sequence>MESEQGGIDSWHPMAARCARCDKPDSIYSICLPYTLVRITEAEMRAYHHLLGSCVRLECRAQEGTWRVGRHLFYVCLVIYPHLSR</sequence>
<reference evidence="1" key="1">
    <citation type="submission" date="2025-08" db="UniProtKB">
        <authorList>
            <consortium name="Ensembl"/>
        </authorList>
    </citation>
    <scope>IDENTIFICATION</scope>
</reference>
<evidence type="ECO:0000313" key="1">
    <source>
        <dbReference type="Ensembl" id="ENSSDAP00000024448.1"/>
    </source>
</evidence>
<organism evidence="1 2">
    <name type="scientific">Spermophilus dauricus</name>
    <name type="common">Daurian ground squirrel</name>
    <dbReference type="NCBI Taxonomy" id="99837"/>
    <lineage>
        <taxon>Eukaryota</taxon>
        <taxon>Metazoa</taxon>
        <taxon>Chordata</taxon>
        <taxon>Craniata</taxon>
        <taxon>Vertebrata</taxon>
        <taxon>Euteleostomi</taxon>
        <taxon>Mammalia</taxon>
        <taxon>Eutheria</taxon>
        <taxon>Euarchontoglires</taxon>
        <taxon>Glires</taxon>
        <taxon>Rodentia</taxon>
        <taxon>Sciuromorpha</taxon>
        <taxon>Sciuridae</taxon>
        <taxon>Xerinae</taxon>
        <taxon>Marmotini</taxon>
        <taxon>Spermophilus</taxon>
    </lineage>
</organism>
<dbReference type="AlphaFoldDB" id="A0A8C9QG52"/>
<protein>
    <submittedName>
        <fullName evidence="1">Uncharacterized protein</fullName>
    </submittedName>
</protein>